<keyword evidence="2" id="KW-0378">Hydrolase</keyword>
<dbReference type="PANTHER" id="PTHR11575">
    <property type="entry name" value="5'-NUCLEOTIDASE-RELATED"/>
    <property type="match status" value="1"/>
</dbReference>
<dbReference type="Pfam" id="PF00149">
    <property type="entry name" value="Metallophos"/>
    <property type="match status" value="1"/>
</dbReference>
<keyword evidence="1 2" id="KW-0732">Signal</keyword>
<dbReference type="InterPro" id="IPR036907">
    <property type="entry name" value="5'-Nucleotdase_C_sf"/>
</dbReference>
<name>A0A1I5ERQ3_9FIRM</name>
<dbReference type="InterPro" id="IPR008334">
    <property type="entry name" value="5'-Nucleotdase_C"/>
</dbReference>
<feature type="region of interest" description="Disordered" evidence="3">
    <location>
        <begin position="516"/>
        <end position="557"/>
    </location>
</feature>
<dbReference type="PROSITE" id="PS51782">
    <property type="entry name" value="LYSM"/>
    <property type="match status" value="1"/>
</dbReference>
<protein>
    <submittedName>
        <fullName evidence="5">5'-nucleotidase</fullName>
    </submittedName>
</protein>
<feature type="chain" id="PRO_5011331040" evidence="2">
    <location>
        <begin position="27"/>
        <end position="613"/>
    </location>
</feature>
<dbReference type="Pfam" id="PF01476">
    <property type="entry name" value="LysM"/>
    <property type="match status" value="1"/>
</dbReference>
<proteinExistence type="inferred from homology"/>
<dbReference type="Gene3D" id="3.10.350.10">
    <property type="entry name" value="LysM domain"/>
    <property type="match status" value="1"/>
</dbReference>
<dbReference type="InterPro" id="IPR036779">
    <property type="entry name" value="LysM_dom_sf"/>
</dbReference>
<dbReference type="GO" id="GO:0016787">
    <property type="term" value="F:hydrolase activity"/>
    <property type="evidence" value="ECO:0007669"/>
    <property type="project" value="UniProtKB-KW"/>
</dbReference>
<feature type="signal peptide" evidence="2">
    <location>
        <begin position="1"/>
        <end position="26"/>
    </location>
</feature>
<organism evidence="5 6">
    <name type="scientific">Anaerocolumna aminovalerica</name>
    <dbReference type="NCBI Taxonomy" id="1527"/>
    <lineage>
        <taxon>Bacteria</taxon>
        <taxon>Bacillati</taxon>
        <taxon>Bacillota</taxon>
        <taxon>Clostridia</taxon>
        <taxon>Lachnospirales</taxon>
        <taxon>Lachnospiraceae</taxon>
        <taxon>Anaerocolumna</taxon>
    </lineage>
</organism>
<comment type="similarity">
    <text evidence="2">Belongs to the 5'-nucleotidase family.</text>
</comment>
<reference evidence="5 6" key="1">
    <citation type="submission" date="2016-10" db="EMBL/GenBank/DDBJ databases">
        <authorList>
            <person name="de Groot N.N."/>
        </authorList>
    </citation>
    <scope>NUCLEOTIDE SEQUENCE [LARGE SCALE GENOMIC DNA]</scope>
    <source>
        <strain evidence="5 6">DSM 1283</strain>
    </source>
</reference>
<dbReference type="InterPro" id="IPR018392">
    <property type="entry name" value="LysM"/>
</dbReference>
<dbReference type="STRING" id="1527.SAMN04489757_110103"/>
<dbReference type="InterPro" id="IPR004843">
    <property type="entry name" value="Calcineurin-like_PHP"/>
</dbReference>
<dbReference type="PRINTS" id="PR01607">
    <property type="entry name" value="APYRASEFAMLY"/>
</dbReference>
<sequence>MKRIWKFLSLILVFVLVLTPVAPASAAAISTKDTDLTGYTVILHTNDTHGRAIPDSSGGNMGYTAVSALKKSAEAAGAQVILLDAGDTLHGLPFATVSKGESIVELMNLIGYDAMAPGNHDFNYGSARLSELSKLMKFPLLSSNVLVKENGQNFLKNHIIITKNGVDYGIFGLSTPETAYKTNPKNVETLEFKNPIEAAKLEVANLKASGADVIIALAHIGTDGSSEFTTERLAKEVDGIDLIVDGHSHSLHEEGLKVKDTLIVSTGEHLKNIGVAVFNKEGKLSAGTVNASTFTETDPSVDQVIEKLSKENESVLSEVIGKTKVVLDGVRENARTKETNLGDLTADAMRHGTKADVAITNGGGIRASIDIGDITKLDMVTVFPFGNYVVTKYVTGEALVQALELGVSGYPAPSGPFPQVSGISFGIDASKPAGSRVKDVKVNGSPVDLKAKYLLATNDFMAVGGDGYTMFKDFATENEFGALEEILMAYIKELGVVNIQTDGRIKVVAEAPVKEPVEETKKPEVTKEEPAKEVKEEKKEKKEEVKGTEKEKEKEKTDKVKIYVVKKGDYLKKIAQTLFGKESEWKKIYEWNKDIIKNPDQIQIGQKLKILPN</sequence>
<accession>A0A1I5ERQ3</accession>
<feature type="domain" description="LysM" evidence="4">
    <location>
        <begin position="561"/>
        <end position="610"/>
    </location>
</feature>
<dbReference type="GO" id="GO:0000166">
    <property type="term" value="F:nucleotide binding"/>
    <property type="evidence" value="ECO:0007669"/>
    <property type="project" value="UniProtKB-KW"/>
</dbReference>
<evidence type="ECO:0000256" key="1">
    <source>
        <dbReference type="ARBA" id="ARBA00022729"/>
    </source>
</evidence>
<dbReference type="InterPro" id="IPR029052">
    <property type="entry name" value="Metallo-depent_PP-like"/>
</dbReference>
<dbReference type="EMBL" id="FOWD01000010">
    <property type="protein sequence ID" value="SFO14043.1"/>
    <property type="molecule type" value="Genomic_DNA"/>
</dbReference>
<keyword evidence="2" id="KW-0547">Nucleotide-binding</keyword>
<dbReference type="Gene3D" id="3.90.780.10">
    <property type="entry name" value="5'-Nucleotidase, C-terminal domain"/>
    <property type="match status" value="1"/>
</dbReference>
<dbReference type="CDD" id="cd00118">
    <property type="entry name" value="LysM"/>
    <property type="match status" value="1"/>
</dbReference>
<dbReference type="SUPFAM" id="SSF54106">
    <property type="entry name" value="LysM domain"/>
    <property type="match status" value="1"/>
</dbReference>
<dbReference type="Pfam" id="PF02872">
    <property type="entry name" value="5_nucleotid_C"/>
    <property type="match status" value="1"/>
</dbReference>
<dbReference type="SUPFAM" id="SSF55816">
    <property type="entry name" value="5'-nucleotidase (syn. UDP-sugar hydrolase), C-terminal domain"/>
    <property type="match status" value="1"/>
</dbReference>
<dbReference type="SMART" id="SM00257">
    <property type="entry name" value="LysM"/>
    <property type="match status" value="1"/>
</dbReference>
<dbReference type="Proteomes" id="UP000198806">
    <property type="component" value="Unassembled WGS sequence"/>
</dbReference>
<dbReference type="PANTHER" id="PTHR11575:SF24">
    <property type="entry name" value="5'-NUCLEOTIDASE"/>
    <property type="match status" value="1"/>
</dbReference>
<evidence type="ECO:0000256" key="2">
    <source>
        <dbReference type="RuleBase" id="RU362119"/>
    </source>
</evidence>
<dbReference type="AlphaFoldDB" id="A0A1I5ERQ3"/>
<evidence type="ECO:0000313" key="6">
    <source>
        <dbReference type="Proteomes" id="UP000198806"/>
    </source>
</evidence>
<dbReference type="SUPFAM" id="SSF56300">
    <property type="entry name" value="Metallo-dependent phosphatases"/>
    <property type="match status" value="1"/>
</dbReference>
<evidence type="ECO:0000259" key="4">
    <source>
        <dbReference type="PROSITE" id="PS51782"/>
    </source>
</evidence>
<dbReference type="InterPro" id="IPR006179">
    <property type="entry name" value="5_nucleotidase/apyrase"/>
</dbReference>
<evidence type="ECO:0000313" key="5">
    <source>
        <dbReference type="EMBL" id="SFO14043.1"/>
    </source>
</evidence>
<gene>
    <name evidence="5" type="ORF">SAMN04489757_110103</name>
</gene>
<keyword evidence="6" id="KW-1185">Reference proteome</keyword>
<dbReference type="Gene3D" id="3.60.21.10">
    <property type="match status" value="1"/>
</dbReference>
<dbReference type="RefSeq" id="WP_170847930.1">
    <property type="nucleotide sequence ID" value="NZ_BAABFM010000061.1"/>
</dbReference>
<evidence type="ECO:0000256" key="3">
    <source>
        <dbReference type="SAM" id="MobiDB-lite"/>
    </source>
</evidence>
<dbReference type="GO" id="GO:0009166">
    <property type="term" value="P:nucleotide catabolic process"/>
    <property type="evidence" value="ECO:0007669"/>
    <property type="project" value="InterPro"/>
</dbReference>